<organism evidence="2 3">
    <name type="scientific">Streptomyces atratus</name>
    <dbReference type="NCBI Taxonomy" id="1893"/>
    <lineage>
        <taxon>Bacteria</taxon>
        <taxon>Bacillati</taxon>
        <taxon>Actinomycetota</taxon>
        <taxon>Actinomycetes</taxon>
        <taxon>Kitasatosporales</taxon>
        <taxon>Streptomycetaceae</taxon>
        <taxon>Streptomyces</taxon>
    </lineage>
</organism>
<name>A0A1K2EAL4_STRAR</name>
<feature type="region of interest" description="Disordered" evidence="1">
    <location>
        <begin position="1"/>
        <end position="21"/>
    </location>
</feature>
<dbReference type="EMBL" id="FPJO01000018">
    <property type="protein sequence ID" value="SFY32767.1"/>
    <property type="molecule type" value="Genomic_DNA"/>
</dbReference>
<gene>
    <name evidence="2" type="ORF">SAMN02787144_101854</name>
</gene>
<evidence type="ECO:0000313" key="2">
    <source>
        <dbReference type="EMBL" id="SFY32767.1"/>
    </source>
</evidence>
<protein>
    <submittedName>
        <fullName evidence="2">Uncharacterized protein</fullName>
    </submittedName>
</protein>
<sequence>MEEPQASTLNEPPRKTPLGSGPGLTWAVSLCCHRGGVRNQAKAVLSADQAIFGSERPWYIVGISLSTSKWW</sequence>
<accession>A0A1K2EAL4</accession>
<dbReference type="AlphaFoldDB" id="A0A1K2EAL4"/>
<reference evidence="2 3" key="1">
    <citation type="submission" date="2016-11" db="EMBL/GenBank/DDBJ databases">
        <authorList>
            <person name="Jaros S."/>
            <person name="Januszkiewicz K."/>
            <person name="Wedrychowicz H."/>
        </authorList>
    </citation>
    <scope>NUCLEOTIDE SEQUENCE [LARGE SCALE GENOMIC DNA]</scope>
    <source>
        <strain evidence="2 3">OK807</strain>
    </source>
</reference>
<dbReference type="Proteomes" id="UP000181909">
    <property type="component" value="Unassembled WGS sequence"/>
</dbReference>
<evidence type="ECO:0000313" key="3">
    <source>
        <dbReference type="Proteomes" id="UP000181909"/>
    </source>
</evidence>
<proteinExistence type="predicted"/>
<feature type="compositionally biased region" description="Polar residues" evidence="1">
    <location>
        <begin position="1"/>
        <end position="10"/>
    </location>
</feature>
<evidence type="ECO:0000256" key="1">
    <source>
        <dbReference type="SAM" id="MobiDB-lite"/>
    </source>
</evidence>